<accession>A0ABW1XJ50</accession>
<proteinExistence type="predicted"/>
<evidence type="ECO:0000313" key="3">
    <source>
        <dbReference type="Proteomes" id="UP001596364"/>
    </source>
</evidence>
<evidence type="ECO:0008006" key="4">
    <source>
        <dbReference type="Google" id="ProtNLM"/>
    </source>
</evidence>
<reference evidence="3" key="1">
    <citation type="journal article" date="2019" name="Int. J. Syst. Evol. Microbiol.">
        <title>The Global Catalogue of Microorganisms (GCM) 10K type strain sequencing project: providing services to taxonomists for standard genome sequencing and annotation.</title>
        <authorList>
            <consortium name="The Broad Institute Genomics Platform"/>
            <consortium name="The Broad Institute Genome Sequencing Center for Infectious Disease"/>
            <person name="Wu L."/>
            <person name="Ma J."/>
        </authorList>
    </citation>
    <scope>NUCLEOTIDE SEQUENCE [LARGE SCALE GENOMIC DNA]</scope>
    <source>
        <strain evidence="3">CGMCC 1.16031</strain>
    </source>
</reference>
<evidence type="ECO:0000313" key="2">
    <source>
        <dbReference type="EMBL" id="MFC6440242.1"/>
    </source>
</evidence>
<gene>
    <name evidence="2" type="ORF">ACFP85_08790</name>
</gene>
<organism evidence="2 3">
    <name type="scientific">Pseudobowmanella zhangzhouensis</name>
    <dbReference type="NCBI Taxonomy" id="1537679"/>
    <lineage>
        <taxon>Bacteria</taxon>
        <taxon>Pseudomonadati</taxon>
        <taxon>Pseudomonadota</taxon>
        <taxon>Gammaproteobacteria</taxon>
        <taxon>Alteromonadales</taxon>
        <taxon>Alteromonadaceae</taxon>
    </lineage>
</organism>
<protein>
    <recommendedName>
        <fullName evidence="4">MetA-pathway of phenol degradation</fullName>
    </recommendedName>
</protein>
<evidence type="ECO:0000256" key="1">
    <source>
        <dbReference type="SAM" id="SignalP"/>
    </source>
</evidence>
<feature type="signal peptide" evidence="1">
    <location>
        <begin position="1"/>
        <end position="18"/>
    </location>
</feature>
<sequence length="230" mass="26851">MRKLLALLTLMYSSLSMADGIVVDKVYHPYILPNERKLEWRFMSRQSDNGNLLGQRLAYGQALGENLIMEGYLAFERDTSDDFGLAAYEVEVRWQLSEQGKNWADWGVLFEVEKQHQTEVWEANVGLLMEKEFYRSSLTVNLFTVYEFGSQIRDEFETELRAQYRYRLHPAFQPAIELYTGEDFIGIGPGLMGVHRYEGQKQLKYEIAFISGINGDTKDHTLRFALEWEF</sequence>
<keyword evidence="1" id="KW-0732">Signal</keyword>
<dbReference type="RefSeq" id="WP_131258045.1">
    <property type="nucleotide sequence ID" value="NZ_JBHSUS010000001.1"/>
</dbReference>
<name>A0ABW1XJ50_9ALTE</name>
<feature type="chain" id="PRO_5045221164" description="MetA-pathway of phenol degradation" evidence="1">
    <location>
        <begin position="19"/>
        <end position="230"/>
    </location>
</feature>
<keyword evidence="3" id="KW-1185">Reference proteome</keyword>
<dbReference type="Proteomes" id="UP001596364">
    <property type="component" value="Unassembled WGS sequence"/>
</dbReference>
<comment type="caution">
    <text evidence="2">The sequence shown here is derived from an EMBL/GenBank/DDBJ whole genome shotgun (WGS) entry which is preliminary data.</text>
</comment>
<dbReference type="EMBL" id="JBHSUS010000001">
    <property type="protein sequence ID" value="MFC6440242.1"/>
    <property type="molecule type" value="Genomic_DNA"/>
</dbReference>